<protein>
    <submittedName>
        <fullName evidence="1">Uncharacterized protein</fullName>
    </submittedName>
</protein>
<gene>
    <name evidence="1" type="ORF">CBI38_01315</name>
</gene>
<dbReference type="Proteomes" id="UP000245711">
    <property type="component" value="Chromosome"/>
</dbReference>
<keyword evidence="2" id="KW-1185">Reference proteome</keyword>
<reference evidence="1 2" key="1">
    <citation type="submission" date="2017-05" db="EMBL/GenBank/DDBJ databases">
        <title>Isolation of Rhodococcus sp. S2-17 biodegrading of BP-3.</title>
        <authorList>
            <person name="Lee Y."/>
            <person name="Kim K.H."/>
            <person name="Chun B.H."/>
            <person name="Jung H.S."/>
            <person name="Jeon C.O."/>
        </authorList>
    </citation>
    <scope>NUCLEOTIDE SEQUENCE [LARGE SCALE GENOMIC DNA]</scope>
    <source>
        <strain evidence="1 2">S2-17</strain>
    </source>
</reference>
<evidence type="ECO:0000313" key="1">
    <source>
        <dbReference type="EMBL" id="AWK70406.1"/>
    </source>
</evidence>
<dbReference type="KEGG" id="roz:CBI38_01315"/>
<sequence>MAAATTTHTRTAWIRHLCDGSRTPGTALPPRAVEQDYVFLHPDQMREDLRVQSRTDGTEVLVQGRDSDERLVVEFWSNVVGSGPADAAADLLEQHCADRHFGTLRRFRTRIRREITTGARYSAAVQQTYVQDGTRMVDVTVTCTLGGDVLAQAWATYALPD</sequence>
<dbReference type="EMBL" id="CP021354">
    <property type="protein sequence ID" value="AWK70406.1"/>
    <property type="molecule type" value="Genomic_DNA"/>
</dbReference>
<accession>A0A2S2BP51</accession>
<proteinExistence type="predicted"/>
<organism evidence="1 2">
    <name type="scientific">Rhodococcus oxybenzonivorans</name>
    <dbReference type="NCBI Taxonomy" id="1990687"/>
    <lineage>
        <taxon>Bacteria</taxon>
        <taxon>Bacillati</taxon>
        <taxon>Actinomycetota</taxon>
        <taxon>Actinomycetes</taxon>
        <taxon>Mycobacteriales</taxon>
        <taxon>Nocardiaceae</taxon>
        <taxon>Rhodococcus</taxon>
    </lineage>
</organism>
<dbReference type="OrthoDB" id="4461595at2"/>
<name>A0A2S2BP51_9NOCA</name>
<evidence type="ECO:0000313" key="2">
    <source>
        <dbReference type="Proteomes" id="UP000245711"/>
    </source>
</evidence>
<dbReference type="AlphaFoldDB" id="A0A2S2BP51"/>
<dbReference type="RefSeq" id="WP_109325733.1">
    <property type="nucleotide sequence ID" value="NZ_CP021354.1"/>
</dbReference>